<keyword evidence="6" id="KW-1185">Reference proteome</keyword>
<dbReference type="GO" id="GO:0016646">
    <property type="term" value="F:oxidoreductase activity, acting on the CH-NH group of donors, NAD or NADP as acceptor"/>
    <property type="evidence" value="ECO:0007669"/>
    <property type="project" value="UniProtKB-ARBA"/>
</dbReference>
<feature type="domain" description="Flavin reductase like" evidence="4">
    <location>
        <begin position="18"/>
        <end position="167"/>
    </location>
</feature>
<comment type="cofactor">
    <cofactor evidence="1">
        <name>FMN</name>
        <dbReference type="ChEBI" id="CHEBI:58210"/>
    </cofactor>
</comment>
<comment type="similarity">
    <text evidence="3">Belongs to the flavoredoxin family.</text>
</comment>
<dbReference type="PANTHER" id="PTHR43567:SF1">
    <property type="entry name" value="FLAVOREDOXIN"/>
    <property type="match status" value="1"/>
</dbReference>
<organism evidence="5 6">
    <name type="scientific">Agaricicola taiwanensis</name>
    <dbReference type="NCBI Taxonomy" id="591372"/>
    <lineage>
        <taxon>Bacteria</taxon>
        <taxon>Pseudomonadati</taxon>
        <taxon>Pseudomonadota</taxon>
        <taxon>Alphaproteobacteria</taxon>
        <taxon>Rhodobacterales</taxon>
        <taxon>Paracoccaceae</taxon>
        <taxon>Agaricicola</taxon>
    </lineage>
</organism>
<dbReference type="PANTHER" id="PTHR43567">
    <property type="entry name" value="FLAVOREDOXIN-RELATED-RELATED"/>
    <property type="match status" value="1"/>
</dbReference>
<dbReference type="Proteomes" id="UP000602745">
    <property type="component" value="Unassembled WGS sequence"/>
</dbReference>
<dbReference type="InterPro" id="IPR052174">
    <property type="entry name" value="Flavoredoxin"/>
</dbReference>
<dbReference type="SMART" id="SM00903">
    <property type="entry name" value="Flavin_Reduct"/>
    <property type="match status" value="1"/>
</dbReference>
<dbReference type="InterPro" id="IPR012349">
    <property type="entry name" value="Split_barrel_FMN-bd"/>
</dbReference>
<reference evidence="5" key="2">
    <citation type="submission" date="2020-09" db="EMBL/GenBank/DDBJ databases">
        <authorList>
            <person name="Sun Q."/>
            <person name="Sedlacek I."/>
        </authorList>
    </citation>
    <scope>NUCLEOTIDE SEQUENCE</scope>
    <source>
        <strain evidence="5">CCM 7684</strain>
    </source>
</reference>
<evidence type="ECO:0000313" key="6">
    <source>
        <dbReference type="Proteomes" id="UP000602745"/>
    </source>
</evidence>
<dbReference type="Gene3D" id="2.30.110.10">
    <property type="entry name" value="Electron Transport, Fmn-binding Protein, Chain A"/>
    <property type="match status" value="1"/>
</dbReference>
<evidence type="ECO:0000259" key="4">
    <source>
        <dbReference type="SMART" id="SM00903"/>
    </source>
</evidence>
<accession>A0A8J3DXC6</accession>
<dbReference type="RefSeq" id="WP_188410664.1">
    <property type="nucleotide sequence ID" value="NZ_BMCP01000004.1"/>
</dbReference>
<evidence type="ECO:0000256" key="1">
    <source>
        <dbReference type="ARBA" id="ARBA00001917"/>
    </source>
</evidence>
<protein>
    <submittedName>
        <fullName evidence="5">Flavin reductase</fullName>
    </submittedName>
</protein>
<sequence length="184" mass="21203">MPHYDKRDFPLSEIREHLEPGPIVLVSSALEGRQNIMVMGWHMMLGFVPARLACYIWSENHSFEMIRRSRECVINVPTVDLAEKVVAIGNSSGRHKDKFAEFGLTPEKAAKVSAPLIKECYASFECRLDDDHMVEDSNLFFWEVVKAHVDRSVQARTMHYRGQGTFMIAGEELDMRNRFKPEML</sequence>
<dbReference type="EMBL" id="BMCP01000004">
    <property type="protein sequence ID" value="GGE51321.1"/>
    <property type="molecule type" value="Genomic_DNA"/>
</dbReference>
<comment type="caution">
    <text evidence="5">The sequence shown here is derived from an EMBL/GenBank/DDBJ whole genome shotgun (WGS) entry which is preliminary data.</text>
</comment>
<dbReference type="GO" id="GO:0010181">
    <property type="term" value="F:FMN binding"/>
    <property type="evidence" value="ECO:0007669"/>
    <property type="project" value="InterPro"/>
</dbReference>
<dbReference type="Pfam" id="PF01613">
    <property type="entry name" value="Flavin_Reduct"/>
    <property type="match status" value="1"/>
</dbReference>
<gene>
    <name evidence="5" type="ORF">GCM10007276_30510</name>
</gene>
<evidence type="ECO:0000256" key="2">
    <source>
        <dbReference type="ARBA" id="ARBA00022630"/>
    </source>
</evidence>
<dbReference type="SUPFAM" id="SSF50475">
    <property type="entry name" value="FMN-binding split barrel"/>
    <property type="match status" value="1"/>
</dbReference>
<evidence type="ECO:0000313" key="5">
    <source>
        <dbReference type="EMBL" id="GGE51321.1"/>
    </source>
</evidence>
<name>A0A8J3DXC6_9RHOB</name>
<proteinExistence type="inferred from homology"/>
<keyword evidence="2" id="KW-0285">Flavoprotein</keyword>
<reference evidence="5" key="1">
    <citation type="journal article" date="2014" name="Int. J. Syst. Evol. Microbiol.">
        <title>Complete genome sequence of Corynebacterium casei LMG S-19264T (=DSM 44701T), isolated from a smear-ripened cheese.</title>
        <authorList>
            <consortium name="US DOE Joint Genome Institute (JGI-PGF)"/>
            <person name="Walter F."/>
            <person name="Albersmeier A."/>
            <person name="Kalinowski J."/>
            <person name="Ruckert C."/>
        </authorList>
    </citation>
    <scope>NUCLEOTIDE SEQUENCE</scope>
    <source>
        <strain evidence="5">CCM 7684</strain>
    </source>
</reference>
<dbReference type="InterPro" id="IPR002563">
    <property type="entry name" value="Flavin_Rdtase-like_dom"/>
</dbReference>
<dbReference type="AlphaFoldDB" id="A0A8J3DXC6"/>
<evidence type="ECO:0000256" key="3">
    <source>
        <dbReference type="ARBA" id="ARBA00038054"/>
    </source>
</evidence>